<evidence type="ECO:0000313" key="5">
    <source>
        <dbReference type="EMBL" id="HJB42165.1"/>
    </source>
</evidence>
<dbReference type="Gene3D" id="3.40.50.920">
    <property type="match status" value="1"/>
</dbReference>
<dbReference type="SUPFAM" id="SSF52518">
    <property type="entry name" value="Thiamin diphosphate-binding fold (THDP-binding)"/>
    <property type="match status" value="1"/>
</dbReference>
<evidence type="ECO:0000256" key="2">
    <source>
        <dbReference type="ARBA" id="ARBA00007131"/>
    </source>
</evidence>
<comment type="caution">
    <text evidence="5">The sequence shown here is derived from an EMBL/GenBank/DDBJ whole genome shotgun (WGS) entry which is preliminary data.</text>
</comment>
<dbReference type="SUPFAM" id="SSF52922">
    <property type="entry name" value="TK C-terminal domain-like"/>
    <property type="match status" value="1"/>
</dbReference>
<dbReference type="InterPro" id="IPR009014">
    <property type="entry name" value="Transketo_C/PFOR_II"/>
</dbReference>
<sequence length="319" mass="34207">MAEVMKIATRDSYGTALVQLADAGHDDLVVFDADLSASTKTCVFQKAYPKRFFNCGIAEANMMGVAAGMSTFGYVPFVSSFAMFAAGRAWEQVRNSIGYPHLNVKIAATHGGLSVGEDGASHQCCEDFALMRAIPGMVVLCPADDVEARAAVKAAYSHEGPVYLRLSRLATPVFHDPDKYTFEIGKGETLTDGFDIAVISTGLMTSEVLKAAVQLKKQGSLSVRVINMPCIKPLDEDLVLRAAKECKKIITVEEHSTIGGLGEAVCSLLAEKCPTPVRRLGVPDSYGHSGPAWEVLKDFGLHADAIAEAIQEFAKEKAE</sequence>
<dbReference type="AlphaFoldDB" id="A0A9D2M684"/>
<evidence type="ECO:0000259" key="4">
    <source>
        <dbReference type="SMART" id="SM00861"/>
    </source>
</evidence>
<dbReference type="CDD" id="cd07033">
    <property type="entry name" value="TPP_PYR_DXS_TK_like"/>
    <property type="match status" value="1"/>
</dbReference>
<dbReference type="FunFam" id="3.40.50.970:FF:000129">
    <property type="entry name" value="Transketolase"/>
    <property type="match status" value="1"/>
</dbReference>
<dbReference type="SMART" id="SM00861">
    <property type="entry name" value="Transket_pyr"/>
    <property type="match status" value="1"/>
</dbReference>
<organism evidence="5 6">
    <name type="scientific">Candidatus Gemmiger avicola</name>
    <dbReference type="NCBI Taxonomy" id="2838605"/>
    <lineage>
        <taxon>Bacteria</taxon>
        <taxon>Bacillati</taxon>
        <taxon>Bacillota</taxon>
        <taxon>Clostridia</taxon>
        <taxon>Eubacteriales</taxon>
        <taxon>Gemmiger</taxon>
    </lineage>
</organism>
<reference evidence="5" key="1">
    <citation type="journal article" date="2021" name="PeerJ">
        <title>Extensive microbial diversity within the chicken gut microbiome revealed by metagenomics and culture.</title>
        <authorList>
            <person name="Gilroy R."/>
            <person name="Ravi A."/>
            <person name="Getino M."/>
            <person name="Pursley I."/>
            <person name="Horton D.L."/>
            <person name="Alikhan N.F."/>
            <person name="Baker D."/>
            <person name="Gharbi K."/>
            <person name="Hall N."/>
            <person name="Watson M."/>
            <person name="Adriaenssens E.M."/>
            <person name="Foster-Nyarko E."/>
            <person name="Jarju S."/>
            <person name="Secka A."/>
            <person name="Antonio M."/>
            <person name="Oren A."/>
            <person name="Chaudhuri R.R."/>
            <person name="La Ragione R."/>
            <person name="Hildebrand F."/>
            <person name="Pallen M.J."/>
        </authorList>
    </citation>
    <scope>NUCLEOTIDE SEQUENCE</scope>
    <source>
        <strain evidence="5">ChiBcec8-13705</strain>
    </source>
</reference>
<protein>
    <submittedName>
        <fullName evidence="5">Transketolase family protein</fullName>
    </submittedName>
</protein>
<dbReference type="Pfam" id="PF02780">
    <property type="entry name" value="Transketolase_C"/>
    <property type="match status" value="1"/>
</dbReference>
<gene>
    <name evidence="5" type="ORF">H9945_06665</name>
</gene>
<comment type="similarity">
    <text evidence="2">Belongs to the transketolase family.</text>
</comment>
<name>A0A9D2M684_9FIRM</name>
<dbReference type="Gene3D" id="3.40.50.970">
    <property type="match status" value="1"/>
</dbReference>
<reference evidence="5" key="2">
    <citation type="submission" date="2021-04" db="EMBL/GenBank/DDBJ databases">
        <authorList>
            <person name="Gilroy R."/>
        </authorList>
    </citation>
    <scope>NUCLEOTIDE SEQUENCE</scope>
    <source>
        <strain evidence="5">ChiBcec8-13705</strain>
    </source>
</reference>
<feature type="domain" description="Transketolase-like pyrimidine-binding" evidence="4">
    <location>
        <begin position="7"/>
        <end position="173"/>
    </location>
</feature>
<dbReference type="InterPro" id="IPR029061">
    <property type="entry name" value="THDP-binding"/>
</dbReference>
<evidence type="ECO:0000313" key="6">
    <source>
        <dbReference type="Proteomes" id="UP000886803"/>
    </source>
</evidence>
<accession>A0A9D2M684</accession>
<keyword evidence="3" id="KW-0786">Thiamine pyrophosphate</keyword>
<dbReference type="PANTHER" id="PTHR43825:SF1">
    <property type="entry name" value="TRANSKETOLASE-LIKE PYRIMIDINE-BINDING DOMAIN-CONTAINING PROTEIN"/>
    <property type="match status" value="1"/>
</dbReference>
<dbReference type="Proteomes" id="UP000886803">
    <property type="component" value="Unassembled WGS sequence"/>
</dbReference>
<evidence type="ECO:0000256" key="3">
    <source>
        <dbReference type="ARBA" id="ARBA00023052"/>
    </source>
</evidence>
<dbReference type="InterPro" id="IPR005475">
    <property type="entry name" value="Transketolase-like_Pyr-bd"/>
</dbReference>
<dbReference type="InterPro" id="IPR051157">
    <property type="entry name" value="PDH/Transketolase"/>
</dbReference>
<dbReference type="Pfam" id="PF02779">
    <property type="entry name" value="Transket_pyr"/>
    <property type="match status" value="1"/>
</dbReference>
<dbReference type="PANTHER" id="PTHR43825">
    <property type="entry name" value="PYRUVATE DEHYDROGENASE E1 COMPONENT"/>
    <property type="match status" value="1"/>
</dbReference>
<dbReference type="EMBL" id="DWYG01000111">
    <property type="protein sequence ID" value="HJB42165.1"/>
    <property type="molecule type" value="Genomic_DNA"/>
</dbReference>
<comment type="cofactor">
    <cofactor evidence="1">
        <name>thiamine diphosphate</name>
        <dbReference type="ChEBI" id="CHEBI:58937"/>
    </cofactor>
</comment>
<proteinExistence type="inferred from homology"/>
<dbReference type="InterPro" id="IPR033248">
    <property type="entry name" value="Transketolase_C"/>
</dbReference>
<evidence type="ECO:0000256" key="1">
    <source>
        <dbReference type="ARBA" id="ARBA00001964"/>
    </source>
</evidence>